<keyword evidence="3" id="KW-1185">Reference proteome</keyword>
<sequence>MFSWGKAASLAAAVLLPGVVLAETQSEILFQHKHWEVEIVGFDDGTFACLAEVDASSDSFTIWLYADNTVKLQFYSTSWEFGEGDTADLQVQIGNRAHWNLNAADLYKNSILFNLPDSDQSVNFLTEVAEGSRLYLRTAAGEPVMDYSLQGSSASMGALAECGDALQQNDGNPFD</sequence>
<dbReference type="Proteomes" id="UP000477782">
    <property type="component" value="Unassembled WGS sequence"/>
</dbReference>
<name>A0A6M0QTR5_9RHOB</name>
<reference evidence="2 3" key="1">
    <citation type="submission" date="2020-02" db="EMBL/GenBank/DDBJ databases">
        <authorList>
            <person name="Chen W.-M."/>
        </authorList>
    </citation>
    <scope>NUCLEOTIDE SEQUENCE [LARGE SCALE GENOMIC DNA]</scope>
    <source>
        <strain evidence="2 3">KMS-5</strain>
    </source>
</reference>
<organism evidence="2 3">
    <name type="scientific">Tabrizicola oligotrophica</name>
    <dbReference type="NCBI Taxonomy" id="2710650"/>
    <lineage>
        <taxon>Bacteria</taxon>
        <taxon>Pseudomonadati</taxon>
        <taxon>Pseudomonadota</taxon>
        <taxon>Alphaproteobacteria</taxon>
        <taxon>Rhodobacterales</taxon>
        <taxon>Paracoccaceae</taxon>
        <taxon>Tabrizicola</taxon>
    </lineage>
</organism>
<comment type="caution">
    <text evidence="2">The sequence shown here is derived from an EMBL/GenBank/DDBJ whole genome shotgun (WGS) entry which is preliminary data.</text>
</comment>
<gene>
    <name evidence="2" type="ORF">G4Z14_11175</name>
</gene>
<evidence type="ECO:0000256" key="1">
    <source>
        <dbReference type="SAM" id="SignalP"/>
    </source>
</evidence>
<protein>
    <submittedName>
        <fullName evidence="2">Uncharacterized protein</fullName>
    </submittedName>
</protein>
<evidence type="ECO:0000313" key="2">
    <source>
        <dbReference type="EMBL" id="NEY90860.1"/>
    </source>
</evidence>
<dbReference type="EMBL" id="JAAIVJ010000006">
    <property type="protein sequence ID" value="NEY90860.1"/>
    <property type="molecule type" value="Genomic_DNA"/>
</dbReference>
<evidence type="ECO:0000313" key="3">
    <source>
        <dbReference type="Proteomes" id="UP000477782"/>
    </source>
</evidence>
<proteinExistence type="predicted"/>
<accession>A0A6M0QTR5</accession>
<feature type="chain" id="PRO_5026733608" evidence="1">
    <location>
        <begin position="23"/>
        <end position="175"/>
    </location>
</feature>
<dbReference type="AlphaFoldDB" id="A0A6M0QTR5"/>
<dbReference type="RefSeq" id="WP_164625732.1">
    <property type="nucleotide sequence ID" value="NZ_JAAIVJ010000006.1"/>
</dbReference>
<feature type="signal peptide" evidence="1">
    <location>
        <begin position="1"/>
        <end position="22"/>
    </location>
</feature>
<keyword evidence="1" id="KW-0732">Signal</keyword>